<organism evidence="9 10">
    <name type="scientific">Tumebacillus lipolyticus</name>
    <dbReference type="NCBI Taxonomy" id="1280370"/>
    <lineage>
        <taxon>Bacteria</taxon>
        <taxon>Bacillati</taxon>
        <taxon>Bacillota</taxon>
        <taxon>Bacilli</taxon>
        <taxon>Bacillales</taxon>
        <taxon>Alicyclobacillaceae</taxon>
        <taxon>Tumebacillus</taxon>
    </lineage>
</organism>
<evidence type="ECO:0000256" key="4">
    <source>
        <dbReference type="ARBA" id="ARBA00022475"/>
    </source>
</evidence>
<keyword evidence="7 8" id="KW-0472">Membrane</keyword>
<feature type="transmembrane region" description="Helical" evidence="8">
    <location>
        <begin position="323"/>
        <end position="340"/>
    </location>
</feature>
<feature type="transmembrane region" description="Helical" evidence="8">
    <location>
        <begin position="77"/>
        <end position="95"/>
    </location>
</feature>
<keyword evidence="5 8" id="KW-0812">Transmembrane</keyword>
<feature type="transmembrane region" description="Helical" evidence="8">
    <location>
        <begin position="163"/>
        <end position="188"/>
    </location>
</feature>
<feature type="transmembrane region" description="Helical" evidence="8">
    <location>
        <begin position="131"/>
        <end position="151"/>
    </location>
</feature>
<evidence type="ECO:0000313" key="10">
    <source>
        <dbReference type="Proteomes" id="UP001597343"/>
    </source>
</evidence>
<comment type="subcellular location">
    <subcellularLocation>
        <location evidence="1">Cell membrane</location>
        <topology evidence="1">Multi-pass membrane protein</topology>
    </subcellularLocation>
</comment>
<protein>
    <submittedName>
        <fullName evidence="9">FecCD family ABC transporter permease</fullName>
    </submittedName>
</protein>
<feature type="transmembrane region" description="Helical" evidence="8">
    <location>
        <begin position="290"/>
        <end position="311"/>
    </location>
</feature>
<evidence type="ECO:0000256" key="6">
    <source>
        <dbReference type="ARBA" id="ARBA00022989"/>
    </source>
</evidence>
<keyword evidence="10" id="KW-1185">Reference proteome</keyword>
<dbReference type="InterPro" id="IPR000522">
    <property type="entry name" value="ABC_transptr_permease_BtuC"/>
</dbReference>
<evidence type="ECO:0000256" key="5">
    <source>
        <dbReference type="ARBA" id="ARBA00022692"/>
    </source>
</evidence>
<dbReference type="SUPFAM" id="SSF81345">
    <property type="entry name" value="ABC transporter involved in vitamin B12 uptake, BtuC"/>
    <property type="match status" value="1"/>
</dbReference>
<sequence length="345" mass="36571">MKNYLTYRSRKLPLSFLIDKKALWLTLFLLLLTFAVVVISTGLGSMFIHPLDVLSVLFGGGSEINQVVVLNLRLPRIIVALLVGIALGVAGSIMQSLMRNPLASPDIVGVTGGASAAAVAFLTLFEGISIHYLPFAAFVGAAVVTLLIYLLAWKKGVTPLRLVLVGVGIGAAMQALTTLLIVTSPIHLTSKAMIWLSGTVYGSNWNNVLTLLPWVVVFIPLTFIFARSINAQQLGDEVATSIGEPVHRHRFLLMLFCVALAGSAVAVGGAIGFVGLLAPHIARKLVGPSLGALIPTSAVIGGLIVLLADLIGRLAFDPLDVPVGIFTAAIGAPFFIFLLYKHRNH</sequence>
<dbReference type="PANTHER" id="PTHR30472">
    <property type="entry name" value="FERRIC ENTEROBACTIN TRANSPORT SYSTEM PERMEASE PROTEIN"/>
    <property type="match status" value="1"/>
</dbReference>
<dbReference type="Proteomes" id="UP001597343">
    <property type="component" value="Unassembled WGS sequence"/>
</dbReference>
<keyword evidence="6 8" id="KW-1133">Transmembrane helix</keyword>
<accession>A0ABW5A0W7</accession>
<feature type="transmembrane region" description="Helical" evidence="8">
    <location>
        <begin position="208"/>
        <end position="230"/>
    </location>
</feature>
<feature type="transmembrane region" description="Helical" evidence="8">
    <location>
        <begin position="251"/>
        <end position="278"/>
    </location>
</feature>
<comment type="caution">
    <text evidence="9">The sequence shown here is derived from an EMBL/GenBank/DDBJ whole genome shotgun (WGS) entry which is preliminary data.</text>
</comment>
<dbReference type="InterPro" id="IPR037294">
    <property type="entry name" value="ABC_BtuC-like"/>
</dbReference>
<evidence type="ECO:0000256" key="8">
    <source>
        <dbReference type="SAM" id="Phobius"/>
    </source>
</evidence>
<dbReference type="Gene3D" id="1.10.3470.10">
    <property type="entry name" value="ABC transporter involved in vitamin B12 uptake, BtuC"/>
    <property type="match status" value="1"/>
</dbReference>
<proteinExistence type="inferred from homology"/>
<name>A0ABW5A0W7_9BACL</name>
<evidence type="ECO:0000256" key="1">
    <source>
        <dbReference type="ARBA" id="ARBA00004651"/>
    </source>
</evidence>
<gene>
    <name evidence="9" type="ORF">ACFSOY_18085</name>
</gene>
<dbReference type="PANTHER" id="PTHR30472:SF24">
    <property type="entry name" value="FERRIC ENTEROBACTIN TRANSPORT SYSTEM PERMEASE PROTEIN FEPG"/>
    <property type="match status" value="1"/>
</dbReference>
<feature type="transmembrane region" description="Helical" evidence="8">
    <location>
        <begin position="107"/>
        <end position="125"/>
    </location>
</feature>
<dbReference type="Pfam" id="PF01032">
    <property type="entry name" value="FecCD"/>
    <property type="match status" value="1"/>
</dbReference>
<dbReference type="EMBL" id="JBHUIO010000011">
    <property type="protein sequence ID" value="MFD2171877.1"/>
    <property type="molecule type" value="Genomic_DNA"/>
</dbReference>
<feature type="transmembrane region" description="Helical" evidence="8">
    <location>
        <begin position="21"/>
        <end position="48"/>
    </location>
</feature>
<evidence type="ECO:0000256" key="2">
    <source>
        <dbReference type="ARBA" id="ARBA00007935"/>
    </source>
</evidence>
<reference evidence="10" key="1">
    <citation type="journal article" date="2019" name="Int. J. Syst. Evol. Microbiol.">
        <title>The Global Catalogue of Microorganisms (GCM) 10K type strain sequencing project: providing services to taxonomists for standard genome sequencing and annotation.</title>
        <authorList>
            <consortium name="The Broad Institute Genomics Platform"/>
            <consortium name="The Broad Institute Genome Sequencing Center for Infectious Disease"/>
            <person name="Wu L."/>
            <person name="Ma J."/>
        </authorList>
    </citation>
    <scope>NUCLEOTIDE SEQUENCE [LARGE SCALE GENOMIC DNA]</scope>
    <source>
        <strain evidence="10">CGMCC 1.13574</strain>
    </source>
</reference>
<comment type="similarity">
    <text evidence="2">Belongs to the binding-protein-dependent transport system permease family. FecCD subfamily.</text>
</comment>
<evidence type="ECO:0000256" key="3">
    <source>
        <dbReference type="ARBA" id="ARBA00022448"/>
    </source>
</evidence>
<dbReference type="RefSeq" id="WP_386049061.1">
    <property type="nucleotide sequence ID" value="NZ_JBHUIO010000011.1"/>
</dbReference>
<dbReference type="CDD" id="cd06550">
    <property type="entry name" value="TM_ABC_iron-siderophores_like"/>
    <property type="match status" value="1"/>
</dbReference>
<keyword evidence="3" id="KW-0813">Transport</keyword>
<keyword evidence="4" id="KW-1003">Cell membrane</keyword>
<evidence type="ECO:0000256" key="7">
    <source>
        <dbReference type="ARBA" id="ARBA00023136"/>
    </source>
</evidence>
<evidence type="ECO:0000313" key="9">
    <source>
        <dbReference type="EMBL" id="MFD2171877.1"/>
    </source>
</evidence>